<evidence type="ECO:0000256" key="4">
    <source>
        <dbReference type="ARBA" id="ARBA00022692"/>
    </source>
</evidence>
<name>A0A6V8HIA1_TALPI</name>
<evidence type="ECO:0000256" key="5">
    <source>
        <dbReference type="ARBA" id="ARBA00022792"/>
    </source>
</evidence>
<evidence type="ECO:0000313" key="10">
    <source>
        <dbReference type="EMBL" id="GAM39925.1"/>
    </source>
</evidence>
<dbReference type="AlphaFoldDB" id="A0A6V8HIA1"/>
<proteinExistence type="inferred from homology"/>
<keyword evidence="6" id="KW-1133">Transmembrane helix</keyword>
<dbReference type="GO" id="GO:0006850">
    <property type="term" value="P:pyruvate import into mitochondria"/>
    <property type="evidence" value="ECO:0007669"/>
    <property type="project" value="InterPro"/>
</dbReference>
<comment type="subcellular location">
    <subcellularLocation>
        <location evidence="1 9">Mitochondrion inner membrane</location>
        <topology evidence="1 9">Multi-pass membrane protein</topology>
    </subcellularLocation>
</comment>
<dbReference type="InterPro" id="IPR005336">
    <property type="entry name" value="MPC"/>
</dbReference>
<comment type="caution">
    <text evidence="10">The sequence shown here is derived from an EMBL/GenBank/DDBJ whole genome shotgun (WGS) entry which is preliminary data.</text>
</comment>
<evidence type="ECO:0000256" key="7">
    <source>
        <dbReference type="ARBA" id="ARBA00023128"/>
    </source>
</evidence>
<dbReference type="PANTHER" id="PTHR14154">
    <property type="entry name" value="UPF0041 BRAIN PROTEIN 44-RELATED"/>
    <property type="match status" value="1"/>
</dbReference>
<keyword evidence="5 9" id="KW-0999">Mitochondrion inner membrane</keyword>
<dbReference type="EMBL" id="DF933830">
    <property type="protein sequence ID" value="GAM39925.1"/>
    <property type="molecule type" value="Genomic_DNA"/>
</dbReference>
<evidence type="ECO:0000256" key="3">
    <source>
        <dbReference type="ARBA" id="ARBA00022448"/>
    </source>
</evidence>
<evidence type="ECO:0000256" key="9">
    <source>
        <dbReference type="RuleBase" id="RU363100"/>
    </source>
</evidence>
<sequence length="183" mass="19857">MSSRVGLRFLANSRAAFRTFRQNVSNNSKGFRFSSTEASAAGAAESQNAFQRMWNSPVGFKTVHFWAPVMKWSLVIAGISDLARPAEKLSLTQNLALVATGTIWTRWCFVITPKNMLLAAVNFFLACTGTAQLTRIFLWRRSQDGSAKEAVKDMAADTIGSAKLVTGSAKGAVKAAEENVKSS</sequence>
<keyword evidence="7 9" id="KW-0496">Mitochondrion</keyword>
<evidence type="ECO:0000313" key="11">
    <source>
        <dbReference type="Proteomes" id="UP000053095"/>
    </source>
</evidence>
<protein>
    <recommendedName>
        <fullName evidence="9">Mitochondrial pyruvate carrier</fullName>
    </recommendedName>
</protein>
<dbReference type="GO" id="GO:0005743">
    <property type="term" value="C:mitochondrial inner membrane"/>
    <property type="evidence" value="ECO:0007669"/>
    <property type="project" value="UniProtKB-SubCell"/>
</dbReference>
<keyword evidence="8" id="KW-0472">Membrane</keyword>
<evidence type="ECO:0000256" key="2">
    <source>
        <dbReference type="ARBA" id="ARBA00006416"/>
    </source>
</evidence>
<evidence type="ECO:0000256" key="6">
    <source>
        <dbReference type="ARBA" id="ARBA00022989"/>
    </source>
</evidence>
<dbReference type="Pfam" id="PF03650">
    <property type="entry name" value="MPC"/>
    <property type="match status" value="1"/>
</dbReference>
<comment type="function">
    <text evidence="9">Mediates the uptake of pyruvate into mitochondria.</text>
</comment>
<evidence type="ECO:0000256" key="1">
    <source>
        <dbReference type="ARBA" id="ARBA00004448"/>
    </source>
</evidence>
<keyword evidence="11" id="KW-1185">Reference proteome</keyword>
<accession>A0A6V8HIA1</accession>
<reference evidence="11" key="1">
    <citation type="journal article" date="2015" name="Genome Announc.">
        <title>Draft genome sequence of Talaromyces cellulolyticus strain Y-94, a source of lignocellulosic biomass-degrading enzymes.</title>
        <authorList>
            <person name="Fujii T."/>
            <person name="Koike H."/>
            <person name="Sawayama S."/>
            <person name="Yano S."/>
            <person name="Inoue H."/>
        </authorList>
    </citation>
    <scope>NUCLEOTIDE SEQUENCE [LARGE SCALE GENOMIC DNA]</scope>
    <source>
        <strain evidence="11">Y-94</strain>
    </source>
</reference>
<keyword evidence="3 9" id="KW-0813">Transport</keyword>
<keyword evidence="4" id="KW-0812">Transmembrane</keyword>
<evidence type="ECO:0000256" key="8">
    <source>
        <dbReference type="ARBA" id="ARBA00023136"/>
    </source>
</evidence>
<comment type="similarity">
    <text evidence="2 9">Belongs to the mitochondrial pyruvate carrier (MPC) (TC 2.A.105) family.</text>
</comment>
<dbReference type="Proteomes" id="UP000053095">
    <property type="component" value="Unassembled WGS sequence"/>
</dbReference>
<gene>
    <name evidence="10" type="ORF">TCE0_034r11866</name>
</gene>
<organism evidence="10 11">
    <name type="scientific">Talaromyces pinophilus</name>
    <name type="common">Penicillium pinophilum</name>
    <dbReference type="NCBI Taxonomy" id="128442"/>
    <lineage>
        <taxon>Eukaryota</taxon>
        <taxon>Fungi</taxon>
        <taxon>Dikarya</taxon>
        <taxon>Ascomycota</taxon>
        <taxon>Pezizomycotina</taxon>
        <taxon>Eurotiomycetes</taxon>
        <taxon>Eurotiomycetidae</taxon>
        <taxon>Eurotiales</taxon>
        <taxon>Trichocomaceae</taxon>
        <taxon>Talaromyces</taxon>
        <taxon>Talaromyces sect. Talaromyces</taxon>
    </lineage>
</organism>